<accession>A0ABU8H7A6</accession>
<dbReference type="Gene3D" id="3.30.565.10">
    <property type="entry name" value="Histidine kinase-like ATPase, C-terminal domain"/>
    <property type="match status" value="1"/>
</dbReference>
<dbReference type="RefSeq" id="WP_336546121.1">
    <property type="nucleotide sequence ID" value="NZ_JBBBDM010000016.1"/>
</dbReference>
<comment type="caution">
    <text evidence="2">The sequence shown here is derived from an EMBL/GenBank/DDBJ whole genome shotgun (WGS) entry which is preliminary data.</text>
</comment>
<keyword evidence="2" id="KW-0067">ATP-binding</keyword>
<dbReference type="Proteomes" id="UP001367771">
    <property type="component" value="Unassembled WGS sequence"/>
</dbReference>
<protein>
    <submittedName>
        <fullName evidence="2">ATP-binding protein</fullName>
    </submittedName>
</protein>
<organism evidence="2 3">
    <name type="scientific">Sphingomonas kyungheensis</name>
    <dbReference type="NCBI Taxonomy" id="1069987"/>
    <lineage>
        <taxon>Bacteria</taxon>
        <taxon>Pseudomonadati</taxon>
        <taxon>Pseudomonadota</taxon>
        <taxon>Alphaproteobacteria</taxon>
        <taxon>Sphingomonadales</taxon>
        <taxon>Sphingomonadaceae</taxon>
        <taxon>Sphingomonas</taxon>
    </lineage>
</organism>
<dbReference type="GO" id="GO:0005524">
    <property type="term" value="F:ATP binding"/>
    <property type="evidence" value="ECO:0007669"/>
    <property type="project" value="UniProtKB-KW"/>
</dbReference>
<proteinExistence type="predicted"/>
<dbReference type="SUPFAM" id="SSF55874">
    <property type="entry name" value="ATPase domain of HSP90 chaperone/DNA topoisomerase II/histidine kinase"/>
    <property type="match status" value="1"/>
</dbReference>
<name>A0ABU8H7A6_9SPHN</name>
<keyword evidence="3" id="KW-1185">Reference proteome</keyword>
<dbReference type="InterPro" id="IPR036890">
    <property type="entry name" value="HATPase_C_sf"/>
</dbReference>
<gene>
    <name evidence="2" type="ORF">V8201_17780</name>
</gene>
<keyword evidence="2" id="KW-0547">Nucleotide-binding</keyword>
<dbReference type="EMBL" id="JBBBDM010000016">
    <property type="protein sequence ID" value="MEI5688946.1"/>
    <property type="molecule type" value="Genomic_DNA"/>
</dbReference>
<reference evidence="2 3" key="1">
    <citation type="journal article" date="2013" name="Int. J. Syst. Evol. Microbiol.">
        <title>Sphingomonas kyungheensis sp. nov., a bacterium with ginsenoside-converting activity isolated from soil of a ginseng field.</title>
        <authorList>
            <person name="Son H.M."/>
            <person name="Yang J.E."/>
            <person name="Park Y."/>
            <person name="Han C.K."/>
            <person name="Kim S.G."/>
            <person name="Kook M."/>
            <person name="Yi T.H."/>
        </authorList>
    </citation>
    <scope>NUCLEOTIDE SEQUENCE [LARGE SCALE GENOMIC DNA]</scope>
    <source>
        <strain evidence="2 3">LMG 26582</strain>
    </source>
</reference>
<dbReference type="Pfam" id="PF13589">
    <property type="entry name" value="HATPase_c_3"/>
    <property type="match status" value="1"/>
</dbReference>
<evidence type="ECO:0000313" key="2">
    <source>
        <dbReference type="EMBL" id="MEI5688946.1"/>
    </source>
</evidence>
<evidence type="ECO:0000313" key="3">
    <source>
        <dbReference type="Proteomes" id="UP001367771"/>
    </source>
</evidence>
<sequence>MRTTGFVAPMAQSEHAPPESEPATGAGVRPDTGLREEAVLDDRISRVKTADATPHAASLIQSLRDIGYSCETALADILDNSITAGAKRIEILTDLSAADAAIGILDNGSGMTPEQLIEAMRPGSRNPLDDRDAGDLGRFGLGLKSASFSQCRRLTVLTRKAGVTAGATWDLELVARTNRWEIELHDTLNGQPWADRLEADGTLVIWRDLDRLGGGIEGNDAGRAAHINRAIAQAERHLRLVFHRFMSDDRPPLELWLNGRRLEPVDPFGRSFAGHQADRADRLDMAFGSVEFQCFTLPHHKSVTRSEWEDLGGPEGHLRSQGFYVYRGRRLIITGSWLGLARQTELTKLCRIRVDIPNTMDSEWKIDVKKASAQLPPAVRERMRNLVERLSLTSKRTYQRRGQKLVDTEYMPLWRRIQRDGAIIYRPDVAHPVLADFSARLPADLQNEFANIVGVLGSTVPVASLHADFAGSAEEVQADDADDGVLRQLAGAMVRTLQQQGQTTEEILDQLHPIELFRTNWDTASAVIREIADQGEGE</sequence>
<feature type="region of interest" description="Disordered" evidence="1">
    <location>
        <begin position="1"/>
        <end position="31"/>
    </location>
</feature>
<evidence type="ECO:0000256" key="1">
    <source>
        <dbReference type="SAM" id="MobiDB-lite"/>
    </source>
</evidence>